<name>A0A3P6EY74_BRAOL</name>
<organism evidence="1">
    <name type="scientific">Brassica oleracea</name>
    <name type="common">Wild cabbage</name>
    <dbReference type="NCBI Taxonomy" id="3712"/>
    <lineage>
        <taxon>Eukaryota</taxon>
        <taxon>Viridiplantae</taxon>
        <taxon>Streptophyta</taxon>
        <taxon>Embryophyta</taxon>
        <taxon>Tracheophyta</taxon>
        <taxon>Spermatophyta</taxon>
        <taxon>Magnoliopsida</taxon>
        <taxon>eudicotyledons</taxon>
        <taxon>Gunneridae</taxon>
        <taxon>Pentapetalae</taxon>
        <taxon>rosids</taxon>
        <taxon>malvids</taxon>
        <taxon>Brassicales</taxon>
        <taxon>Brassicaceae</taxon>
        <taxon>Brassiceae</taxon>
        <taxon>Brassica</taxon>
    </lineage>
</organism>
<feature type="non-terminal residue" evidence="1">
    <location>
        <position position="64"/>
    </location>
</feature>
<dbReference type="AlphaFoldDB" id="A0A3P6EY74"/>
<reference evidence="1" key="1">
    <citation type="submission" date="2018-11" db="EMBL/GenBank/DDBJ databases">
        <authorList>
            <consortium name="Genoscope - CEA"/>
            <person name="William W."/>
        </authorList>
    </citation>
    <scope>NUCLEOTIDE SEQUENCE</scope>
</reference>
<evidence type="ECO:0008006" key="2">
    <source>
        <dbReference type="Google" id="ProtNLM"/>
    </source>
</evidence>
<dbReference type="EMBL" id="LR031876">
    <property type="protein sequence ID" value="VDD37032.1"/>
    <property type="molecule type" value="Genomic_DNA"/>
</dbReference>
<accession>A0A3P6EY74</accession>
<proteinExistence type="predicted"/>
<evidence type="ECO:0000313" key="1">
    <source>
        <dbReference type="EMBL" id="VDD37032.1"/>
    </source>
</evidence>
<protein>
    <recommendedName>
        <fullName evidence="2">Ubiquitin-like protease family profile domain-containing protein</fullName>
    </recommendedName>
</protein>
<sequence>MEPFITMIPYLLVECTGFEEQRGQHTMEPYTYEKLFFGVPQCIPGNCGVFTLKYIECHVFWMSF</sequence>
<gene>
    <name evidence="1" type="ORF">BOLC7T42592H</name>
</gene>